<organism evidence="1 2">
    <name type="scientific">Metabacillus sediminilitoris</name>
    <dbReference type="NCBI Taxonomy" id="2567941"/>
    <lineage>
        <taxon>Bacteria</taxon>
        <taxon>Bacillati</taxon>
        <taxon>Bacillota</taxon>
        <taxon>Bacilli</taxon>
        <taxon>Bacillales</taxon>
        <taxon>Bacillaceae</taxon>
        <taxon>Metabacillus</taxon>
    </lineage>
</organism>
<sequence>MKQKSFEPCLMYFYLFQFIEFDFWLVELLFRFIELNFRLVDIDLVHERDFWLIKLDFQFIELDSQLVGHDLRIVESIFPFIKLDT</sequence>
<accession>A0A4S4C0A9</accession>
<protein>
    <submittedName>
        <fullName evidence="1">Uncharacterized protein</fullName>
    </submittedName>
</protein>
<gene>
    <name evidence="1" type="ORF">E6W99_14400</name>
</gene>
<dbReference type="Proteomes" id="UP000310334">
    <property type="component" value="Unassembled WGS sequence"/>
</dbReference>
<evidence type="ECO:0000313" key="1">
    <source>
        <dbReference type="EMBL" id="THF78912.1"/>
    </source>
</evidence>
<comment type="caution">
    <text evidence="1">The sequence shown here is derived from an EMBL/GenBank/DDBJ whole genome shotgun (WGS) entry which is preliminary data.</text>
</comment>
<reference evidence="1 2" key="1">
    <citation type="submission" date="2019-04" db="EMBL/GenBank/DDBJ databases">
        <title>Bacillus sediminilitoris sp. nov., isolated from a tidal flat sediment on the East China Sea.</title>
        <authorList>
            <person name="Wei Y."/>
            <person name="Mao H."/>
            <person name="Fang J."/>
        </authorList>
    </citation>
    <scope>NUCLEOTIDE SEQUENCE [LARGE SCALE GENOMIC DNA]</scope>
    <source>
        <strain evidence="1 2">DSL-17</strain>
    </source>
</reference>
<dbReference type="EMBL" id="SSNT01000010">
    <property type="protein sequence ID" value="THF78912.1"/>
    <property type="molecule type" value="Genomic_DNA"/>
</dbReference>
<keyword evidence="2" id="KW-1185">Reference proteome</keyword>
<dbReference type="AlphaFoldDB" id="A0A4S4C0A9"/>
<name>A0A4S4C0A9_9BACI</name>
<dbReference type="RefSeq" id="WP_136355049.1">
    <property type="nucleotide sequence ID" value="NZ_CP046266.1"/>
</dbReference>
<evidence type="ECO:0000313" key="2">
    <source>
        <dbReference type="Proteomes" id="UP000310334"/>
    </source>
</evidence>
<proteinExistence type="predicted"/>